<proteinExistence type="predicted"/>
<organism evidence="6 7">
    <name type="scientific">Pantoea eucrina</name>
    <dbReference type="NCBI Taxonomy" id="472693"/>
    <lineage>
        <taxon>Bacteria</taxon>
        <taxon>Pseudomonadati</taxon>
        <taxon>Pseudomonadota</taxon>
        <taxon>Gammaproteobacteria</taxon>
        <taxon>Enterobacterales</taxon>
        <taxon>Erwiniaceae</taxon>
        <taxon>Pantoea</taxon>
    </lineage>
</organism>
<dbReference type="PIRSF" id="PIRSF031982">
    <property type="entry name" value="UCP031982_abhydr"/>
    <property type="match status" value="1"/>
</dbReference>
<keyword evidence="3" id="KW-0443">Lipid metabolism</keyword>
<feature type="chain" id="PRO_5045883429" evidence="4">
    <location>
        <begin position="21"/>
        <end position="352"/>
    </location>
</feature>
<keyword evidence="1 6" id="KW-0378">Hydrolase</keyword>
<evidence type="ECO:0000259" key="5">
    <source>
        <dbReference type="Pfam" id="PF12146"/>
    </source>
</evidence>
<dbReference type="Gene3D" id="3.40.50.1820">
    <property type="entry name" value="alpha/beta hydrolase"/>
    <property type="match status" value="1"/>
</dbReference>
<dbReference type="EMBL" id="JAOBTT010000001">
    <property type="protein sequence ID" value="MDZ7278648.1"/>
    <property type="molecule type" value="Genomic_DNA"/>
</dbReference>
<evidence type="ECO:0000256" key="4">
    <source>
        <dbReference type="SAM" id="SignalP"/>
    </source>
</evidence>
<dbReference type="Proteomes" id="UP001288620">
    <property type="component" value="Unassembled WGS sequence"/>
</dbReference>
<keyword evidence="4" id="KW-0732">Signal</keyword>
<gene>
    <name evidence="6" type="ORF">N4G40_10240</name>
</gene>
<evidence type="ECO:0000313" key="7">
    <source>
        <dbReference type="Proteomes" id="UP001288620"/>
    </source>
</evidence>
<protein>
    <submittedName>
        <fullName evidence="6">Alpha/beta fold hydrolase</fullName>
    </submittedName>
</protein>
<dbReference type="InterPro" id="IPR022742">
    <property type="entry name" value="Hydrolase_4"/>
</dbReference>
<dbReference type="InterPro" id="IPR029058">
    <property type="entry name" value="AB_hydrolase_fold"/>
</dbReference>
<keyword evidence="7" id="KW-1185">Reference proteome</keyword>
<evidence type="ECO:0000256" key="1">
    <source>
        <dbReference type="ARBA" id="ARBA00022801"/>
    </source>
</evidence>
<accession>A0ABU5LFJ9</accession>
<evidence type="ECO:0000256" key="2">
    <source>
        <dbReference type="ARBA" id="ARBA00022963"/>
    </source>
</evidence>
<evidence type="ECO:0000313" key="6">
    <source>
        <dbReference type="EMBL" id="MDZ7278648.1"/>
    </source>
</evidence>
<dbReference type="InterPro" id="IPR016986">
    <property type="entry name" value="UCP031982_abhydr"/>
</dbReference>
<feature type="domain" description="Serine aminopeptidase S33" evidence="5">
    <location>
        <begin position="76"/>
        <end position="172"/>
    </location>
</feature>
<feature type="signal peptide" evidence="4">
    <location>
        <begin position="1"/>
        <end position="20"/>
    </location>
</feature>
<sequence length="352" mass="37604">MYRFMMTLLFSFILALPAYAGVGFRQLTLDPQRARPLPITLWYPTSANAPQQAAGENAAFYGESVIRDAVPDAGVRPLVLLSHGYGGSWRNLNWLAVALVAQGYRVAAPDHPGTSSENADPAAARALWQRPDDLTRVLDALLQQPALAGRIDATRVAAIGHSLGGWTVMALAGARFSAPAFLEDCRQHQAFSACKVADKLGITSSTNAPRLAANFRDARIRAVVALDAGVTRGFTEVTLSHITVPVLLLAAEKEVPELPASLESGFLAAHLPPHRVHFYRLPGANHFSFMQRCKPEGAAIIERASPGDGMICQDGDARGRAVIHQAALARILPFLTAALKPAAGETHSASGR</sequence>
<dbReference type="PANTHER" id="PTHR10272:SF0">
    <property type="entry name" value="PLATELET-ACTIVATING FACTOR ACETYLHYDROLASE"/>
    <property type="match status" value="1"/>
</dbReference>
<dbReference type="RefSeq" id="WP_322542602.1">
    <property type="nucleotide sequence ID" value="NZ_JAOBTT010000001.1"/>
</dbReference>
<dbReference type="Pfam" id="PF12146">
    <property type="entry name" value="Hydrolase_4"/>
    <property type="match status" value="1"/>
</dbReference>
<keyword evidence="2" id="KW-0442">Lipid degradation</keyword>
<dbReference type="SUPFAM" id="SSF53474">
    <property type="entry name" value="alpha/beta-Hydrolases"/>
    <property type="match status" value="1"/>
</dbReference>
<dbReference type="GO" id="GO:0016787">
    <property type="term" value="F:hydrolase activity"/>
    <property type="evidence" value="ECO:0007669"/>
    <property type="project" value="UniProtKB-KW"/>
</dbReference>
<comment type="caution">
    <text evidence="6">The sequence shown here is derived from an EMBL/GenBank/DDBJ whole genome shotgun (WGS) entry which is preliminary data.</text>
</comment>
<reference evidence="7" key="1">
    <citation type="submission" date="2023-07" db="EMBL/GenBank/DDBJ databases">
        <title>Structural and functional analysis of rice phyllospheric bacteria for their antimicrobial properties and defense elicitation against blast disease.</title>
        <authorList>
            <person name="Sahu K.P."/>
            <person name="Asharani P."/>
            <person name="Kumar M."/>
            <person name="Reddy B."/>
            <person name="Kumar A."/>
        </authorList>
    </citation>
    <scope>NUCLEOTIDE SEQUENCE [LARGE SCALE GENOMIC DNA]</scope>
    <source>
        <strain evidence="7">OsEp_Plm_30P10</strain>
    </source>
</reference>
<name>A0ABU5LFJ9_9GAMM</name>
<dbReference type="PANTHER" id="PTHR10272">
    <property type="entry name" value="PLATELET-ACTIVATING FACTOR ACETYLHYDROLASE"/>
    <property type="match status" value="1"/>
</dbReference>
<evidence type="ECO:0000256" key="3">
    <source>
        <dbReference type="ARBA" id="ARBA00023098"/>
    </source>
</evidence>